<gene>
    <name evidence="2" type="ORF">EGC77_21955</name>
    <name evidence="1" type="ORF">EGC80_14505</name>
</gene>
<evidence type="ECO:0000313" key="4">
    <source>
        <dbReference type="Proteomes" id="UP000278855"/>
    </source>
</evidence>
<reference evidence="2" key="3">
    <citation type="submission" date="2018-11" db="EMBL/GenBank/DDBJ databases">
        <authorList>
            <person name="Hwang Y.J."/>
            <person name="Hwang C.Y."/>
        </authorList>
    </citation>
    <scope>NUCLEOTIDE SEQUENCE</scope>
    <source>
        <strain evidence="2">R106</strain>
    </source>
</reference>
<dbReference type="SUPFAM" id="SSF160363">
    <property type="entry name" value="MTH889-like"/>
    <property type="match status" value="1"/>
</dbReference>
<dbReference type="KEGG" id="spsr:EGC80_14505"/>
<dbReference type="EMBL" id="CP034073">
    <property type="protein sequence ID" value="AZG35968.1"/>
    <property type="molecule type" value="Genomic_DNA"/>
</dbReference>
<evidence type="ECO:0000313" key="2">
    <source>
        <dbReference type="EMBL" id="RPA22470.1"/>
    </source>
</evidence>
<dbReference type="InterPro" id="IPR023129">
    <property type="entry name" value="MTH889-like_dom_sf"/>
</dbReference>
<dbReference type="Gene3D" id="3.30.70.1340">
    <property type="entry name" value="MTH889-like domain"/>
    <property type="match status" value="1"/>
</dbReference>
<keyword evidence="3" id="KW-1185">Reference proteome</keyword>
<evidence type="ECO:0008006" key="5">
    <source>
        <dbReference type="Google" id="ProtNLM"/>
    </source>
</evidence>
<protein>
    <recommendedName>
        <fullName evidence="5">DUF211 domain-containing protein</fullName>
    </recommendedName>
</protein>
<dbReference type="RefSeq" id="WP_124014292.1">
    <property type="nucleotide sequence ID" value="NZ_CP034073.1"/>
</dbReference>
<dbReference type="AlphaFoldDB" id="A0A3N4DLJ9"/>
<dbReference type="Pfam" id="PF02680">
    <property type="entry name" value="DUF211"/>
    <property type="match status" value="1"/>
</dbReference>
<accession>A0A3N4DLJ9</accession>
<dbReference type="PANTHER" id="PTHR42240">
    <property type="entry name" value="DUF211 DOMAIN-CONTAINING PROTEIN"/>
    <property type="match status" value="1"/>
</dbReference>
<sequence>MVKVKRIVLDVLKPHQPNALDFSRAIAETGVDYQVKLVVLEMDENTETVQIELFGSAIDFKGVQSAISNMGGSLHSIDEVEVHNETVAG</sequence>
<evidence type="ECO:0000313" key="3">
    <source>
        <dbReference type="Proteomes" id="UP000273778"/>
    </source>
</evidence>
<dbReference type="Proteomes" id="UP000273778">
    <property type="component" value="Chromosome"/>
</dbReference>
<proteinExistence type="predicted"/>
<dbReference type="PANTHER" id="PTHR42240:SF1">
    <property type="entry name" value="DUF211 DOMAIN-CONTAINING PROTEIN"/>
    <property type="match status" value="1"/>
</dbReference>
<organism evidence="2 4">
    <name type="scientific">Shewanella psychromarinicola</name>
    <dbReference type="NCBI Taxonomy" id="2487742"/>
    <lineage>
        <taxon>Bacteria</taxon>
        <taxon>Pseudomonadati</taxon>
        <taxon>Pseudomonadota</taxon>
        <taxon>Gammaproteobacteria</taxon>
        <taxon>Alteromonadales</taxon>
        <taxon>Shewanellaceae</taxon>
        <taxon>Shewanella</taxon>
    </lineage>
</organism>
<dbReference type="InterPro" id="IPR003831">
    <property type="entry name" value="DUF211"/>
</dbReference>
<evidence type="ECO:0000313" key="1">
    <source>
        <dbReference type="EMBL" id="AZG35968.1"/>
    </source>
</evidence>
<dbReference type="Proteomes" id="UP000278855">
    <property type="component" value="Unassembled WGS sequence"/>
</dbReference>
<dbReference type="EMBL" id="RKKB01000039">
    <property type="protein sequence ID" value="RPA22470.1"/>
    <property type="molecule type" value="Genomic_DNA"/>
</dbReference>
<dbReference type="OrthoDB" id="5431975at2"/>
<reference evidence="1 3" key="1">
    <citation type="submission" date="2018-11" db="EMBL/GenBank/DDBJ databases">
        <title>Shewanella sp. M2.</title>
        <authorList>
            <person name="Hwang Y.J."/>
            <person name="Hwang C.Y."/>
        </authorList>
    </citation>
    <scope>NUCLEOTIDE SEQUENCE [LARGE SCALE GENOMIC DNA]</scope>
    <source>
        <strain evidence="1 3">M2</strain>
    </source>
</reference>
<reference evidence="4" key="2">
    <citation type="submission" date="2018-11" db="EMBL/GenBank/DDBJ databases">
        <title>Shewanella sp. R106.</title>
        <authorList>
            <person name="Hwang Y.J."/>
            <person name="Hwang C.Y."/>
        </authorList>
    </citation>
    <scope>NUCLEOTIDE SEQUENCE [LARGE SCALE GENOMIC DNA]</scope>
    <source>
        <strain evidence="4">R106</strain>
    </source>
</reference>
<name>A0A3N4DLJ9_9GAMM</name>